<protein>
    <submittedName>
        <fullName evidence="2">Uncharacterized protein</fullName>
    </submittedName>
</protein>
<dbReference type="EMBL" id="JBHFFA010000006">
    <property type="protein sequence ID" value="KAL2620495.1"/>
    <property type="molecule type" value="Genomic_DNA"/>
</dbReference>
<reference evidence="2 3" key="1">
    <citation type="submission" date="2024-09" db="EMBL/GenBank/DDBJ databases">
        <title>Chromosome-scale assembly of Riccia fluitans.</title>
        <authorList>
            <person name="Paukszto L."/>
            <person name="Sawicki J."/>
            <person name="Karawczyk K."/>
            <person name="Piernik-Szablinska J."/>
            <person name="Szczecinska M."/>
            <person name="Mazdziarz M."/>
        </authorList>
    </citation>
    <scope>NUCLEOTIDE SEQUENCE [LARGE SCALE GENOMIC DNA]</scope>
    <source>
        <strain evidence="2">Rf_01</strain>
        <tissue evidence="2">Aerial parts of the thallus</tissue>
    </source>
</reference>
<comment type="caution">
    <text evidence="2">The sequence shown here is derived from an EMBL/GenBank/DDBJ whole genome shotgun (WGS) entry which is preliminary data.</text>
</comment>
<name>A0ABD1Y1M0_9MARC</name>
<organism evidence="2 3">
    <name type="scientific">Riccia fluitans</name>
    <dbReference type="NCBI Taxonomy" id="41844"/>
    <lineage>
        <taxon>Eukaryota</taxon>
        <taxon>Viridiplantae</taxon>
        <taxon>Streptophyta</taxon>
        <taxon>Embryophyta</taxon>
        <taxon>Marchantiophyta</taxon>
        <taxon>Marchantiopsida</taxon>
        <taxon>Marchantiidae</taxon>
        <taxon>Marchantiales</taxon>
        <taxon>Ricciaceae</taxon>
        <taxon>Riccia</taxon>
    </lineage>
</organism>
<sequence>MGDLAGRATVGHSDGGKARQEMQSTDARKSTTAVYDSFIGAQVKAEEACNVAPTLKTTEFEQCILVLPVLELRRENCTLLLSVFLHVYLASLPLVLPSLPSSASAPFVGEESPASTLYSTFVSRC</sequence>
<evidence type="ECO:0000256" key="1">
    <source>
        <dbReference type="SAM" id="MobiDB-lite"/>
    </source>
</evidence>
<keyword evidence="3" id="KW-1185">Reference proteome</keyword>
<feature type="region of interest" description="Disordered" evidence="1">
    <location>
        <begin position="1"/>
        <end position="29"/>
    </location>
</feature>
<evidence type="ECO:0000313" key="3">
    <source>
        <dbReference type="Proteomes" id="UP001605036"/>
    </source>
</evidence>
<gene>
    <name evidence="2" type="ORF">R1flu_000700</name>
</gene>
<evidence type="ECO:0000313" key="2">
    <source>
        <dbReference type="EMBL" id="KAL2620495.1"/>
    </source>
</evidence>
<dbReference type="AlphaFoldDB" id="A0ABD1Y1M0"/>
<dbReference type="Proteomes" id="UP001605036">
    <property type="component" value="Unassembled WGS sequence"/>
</dbReference>
<proteinExistence type="predicted"/>
<accession>A0ABD1Y1M0</accession>